<keyword evidence="1" id="KW-0812">Transmembrane</keyword>
<evidence type="ECO:0000313" key="3">
    <source>
        <dbReference type="Proteomes" id="UP000075714"/>
    </source>
</evidence>
<dbReference type="EMBL" id="LSYV01000069">
    <property type="protein sequence ID" value="KXZ44422.1"/>
    <property type="molecule type" value="Genomic_DNA"/>
</dbReference>
<proteinExistence type="predicted"/>
<organism evidence="2 3">
    <name type="scientific">Gonium pectorale</name>
    <name type="common">Green alga</name>
    <dbReference type="NCBI Taxonomy" id="33097"/>
    <lineage>
        <taxon>Eukaryota</taxon>
        <taxon>Viridiplantae</taxon>
        <taxon>Chlorophyta</taxon>
        <taxon>core chlorophytes</taxon>
        <taxon>Chlorophyceae</taxon>
        <taxon>CS clade</taxon>
        <taxon>Chlamydomonadales</taxon>
        <taxon>Volvocaceae</taxon>
        <taxon>Gonium</taxon>
    </lineage>
</organism>
<feature type="transmembrane region" description="Helical" evidence="1">
    <location>
        <begin position="57"/>
        <end position="75"/>
    </location>
</feature>
<keyword evidence="3" id="KW-1185">Reference proteome</keyword>
<name>A0A150G3G5_GONPE</name>
<evidence type="ECO:0000313" key="2">
    <source>
        <dbReference type="EMBL" id="KXZ44422.1"/>
    </source>
</evidence>
<dbReference type="AlphaFoldDB" id="A0A150G3G5"/>
<protein>
    <submittedName>
        <fullName evidence="2">Uncharacterized protein</fullName>
    </submittedName>
</protein>
<evidence type="ECO:0000256" key="1">
    <source>
        <dbReference type="SAM" id="Phobius"/>
    </source>
</evidence>
<accession>A0A150G3G5</accession>
<comment type="caution">
    <text evidence="2">The sequence shown here is derived from an EMBL/GenBank/DDBJ whole genome shotgun (WGS) entry which is preliminary data.</text>
</comment>
<sequence>MRRSTVVSAAAAAALVADTSASAGSAFSGGSGSKVKKSWFPGNLRERLIIHPQSSRLLHWFQFIVGVSLLIGWLGPYDMAFGGHGVLTWVAGRAGGRAGDEAA</sequence>
<gene>
    <name evidence="2" type="ORF">GPECTOR_68g395</name>
</gene>
<reference evidence="3" key="1">
    <citation type="journal article" date="2016" name="Nat. Commun.">
        <title>The Gonium pectorale genome demonstrates co-option of cell cycle regulation during the evolution of multicellularity.</title>
        <authorList>
            <person name="Hanschen E.R."/>
            <person name="Marriage T.N."/>
            <person name="Ferris P.J."/>
            <person name="Hamaji T."/>
            <person name="Toyoda A."/>
            <person name="Fujiyama A."/>
            <person name="Neme R."/>
            <person name="Noguchi H."/>
            <person name="Minakuchi Y."/>
            <person name="Suzuki M."/>
            <person name="Kawai-Toyooka H."/>
            <person name="Smith D.R."/>
            <person name="Sparks H."/>
            <person name="Anderson J."/>
            <person name="Bakaric R."/>
            <person name="Luria V."/>
            <person name="Karger A."/>
            <person name="Kirschner M.W."/>
            <person name="Durand P.M."/>
            <person name="Michod R.E."/>
            <person name="Nozaki H."/>
            <person name="Olson B.J."/>
        </authorList>
    </citation>
    <scope>NUCLEOTIDE SEQUENCE [LARGE SCALE GENOMIC DNA]</scope>
    <source>
        <strain evidence="3">NIES-2863</strain>
    </source>
</reference>
<dbReference type="Proteomes" id="UP000075714">
    <property type="component" value="Unassembled WGS sequence"/>
</dbReference>
<keyword evidence="1" id="KW-0472">Membrane</keyword>
<keyword evidence="1" id="KW-1133">Transmembrane helix</keyword>